<dbReference type="eggNOG" id="COG1309">
    <property type="taxonomic scope" value="Bacteria"/>
</dbReference>
<organism evidence="7 8">
    <name type="scientific">Caenibius tardaugens NBRC 16725</name>
    <dbReference type="NCBI Taxonomy" id="1219035"/>
    <lineage>
        <taxon>Bacteria</taxon>
        <taxon>Pseudomonadati</taxon>
        <taxon>Pseudomonadota</taxon>
        <taxon>Alphaproteobacteria</taxon>
        <taxon>Sphingomonadales</taxon>
        <taxon>Erythrobacteraceae</taxon>
        <taxon>Caenibius</taxon>
    </lineage>
</organism>
<dbReference type="Pfam" id="PF00440">
    <property type="entry name" value="TetR_N"/>
    <property type="match status" value="1"/>
</dbReference>
<evidence type="ECO:0000256" key="3">
    <source>
        <dbReference type="ARBA" id="ARBA00023163"/>
    </source>
</evidence>
<feature type="region of interest" description="Disordered" evidence="5">
    <location>
        <begin position="1"/>
        <end position="24"/>
    </location>
</feature>
<feature type="compositionally biased region" description="Polar residues" evidence="5">
    <location>
        <begin position="8"/>
        <end position="22"/>
    </location>
</feature>
<evidence type="ECO:0000313" key="8">
    <source>
        <dbReference type="Proteomes" id="UP000016568"/>
    </source>
</evidence>
<dbReference type="Gene3D" id="1.10.357.10">
    <property type="entry name" value="Tetracycline Repressor, domain 2"/>
    <property type="match status" value="1"/>
</dbReference>
<evidence type="ECO:0000256" key="4">
    <source>
        <dbReference type="PROSITE-ProRule" id="PRU00335"/>
    </source>
</evidence>
<evidence type="ECO:0000256" key="2">
    <source>
        <dbReference type="ARBA" id="ARBA00023125"/>
    </source>
</evidence>
<reference evidence="7 8" key="1">
    <citation type="submission" date="2013-09" db="EMBL/GenBank/DDBJ databases">
        <title>Whole genome shotgun sequence of Novosphingobium tardaugens NBRC 16725.</title>
        <authorList>
            <person name="Isaki S."/>
            <person name="Hosoyama A."/>
            <person name="Tsuchikane K."/>
            <person name="Katsumata H."/>
            <person name="Ando Y."/>
            <person name="Yamazaki S."/>
            <person name="Fujita N."/>
        </authorList>
    </citation>
    <scope>NUCLEOTIDE SEQUENCE [LARGE SCALE GENOMIC DNA]</scope>
    <source>
        <strain evidence="7 8">NBRC 16725</strain>
    </source>
</reference>
<dbReference type="PANTHER" id="PTHR30055">
    <property type="entry name" value="HTH-TYPE TRANSCRIPTIONAL REGULATOR RUTR"/>
    <property type="match status" value="1"/>
</dbReference>
<dbReference type="Proteomes" id="UP000016568">
    <property type="component" value="Unassembled WGS sequence"/>
</dbReference>
<comment type="caution">
    <text evidence="7">The sequence shown here is derived from an EMBL/GenBank/DDBJ whole genome shotgun (WGS) entry which is preliminary data.</text>
</comment>
<gene>
    <name evidence="7" type="ORF">NT2_02_02770</name>
</gene>
<keyword evidence="2 4" id="KW-0238">DNA-binding</keyword>
<keyword evidence="3" id="KW-0804">Transcription</keyword>
<accession>U2YIM2</accession>
<dbReference type="InterPro" id="IPR001647">
    <property type="entry name" value="HTH_TetR"/>
</dbReference>
<protein>
    <submittedName>
        <fullName evidence="7">Putative TetR family transcriptional regulator</fullName>
    </submittedName>
</protein>
<feature type="DNA-binding region" description="H-T-H motif" evidence="4">
    <location>
        <begin position="58"/>
        <end position="77"/>
    </location>
</feature>
<evidence type="ECO:0000313" key="7">
    <source>
        <dbReference type="EMBL" id="GAD48195.1"/>
    </source>
</evidence>
<dbReference type="PROSITE" id="PS50977">
    <property type="entry name" value="HTH_TETR_2"/>
    <property type="match status" value="1"/>
</dbReference>
<dbReference type="EMBL" id="BASZ01000002">
    <property type="protein sequence ID" value="GAD48195.1"/>
    <property type="molecule type" value="Genomic_DNA"/>
</dbReference>
<proteinExistence type="predicted"/>
<evidence type="ECO:0000256" key="1">
    <source>
        <dbReference type="ARBA" id="ARBA00023015"/>
    </source>
</evidence>
<feature type="domain" description="HTH tetR-type" evidence="6">
    <location>
        <begin position="35"/>
        <end position="95"/>
    </location>
</feature>
<dbReference type="GO" id="GO:0003700">
    <property type="term" value="F:DNA-binding transcription factor activity"/>
    <property type="evidence" value="ECO:0007669"/>
    <property type="project" value="TreeGrafter"/>
</dbReference>
<evidence type="ECO:0000259" key="6">
    <source>
        <dbReference type="PROSITE" id="PS50977"/>
    </source>
</evidence>
<keyword evidence="8" id="KW-1185">Reference proteome</keyword>
<evidence type="ECO:0000256" key="5">
    <source>
        <dbReference type="SAM" id="MobiDB-lite"/>
    </source>
</evidence>
<dbReference type="AlphaFoldDB" id="U2YIM2"/>
<dbReference type="GO" id="GO:0000976">
    <property type="term" value="F:transcription cis-regulatory region binding"/>
    <property type="evidence" value="ECO:0007669"/>
    <property type="project" value="TreeGrafter"/>
</dbReference>
<dbReference type="PRINTS" id="PR00455">
    <property type="entry name" value="HTHTETR"/>
</dbReference>
<sequence>MRGKDYMKTSTVPVPAEQQGQTGEVRKRVQVRRRGITRARILEAARRVFSRTPYIHATIDEIILEAGVSRATLYDYFESKSALATAIYDEIAPEVEALVALLPPLAQQDIEAIGAWLQRYIALYEDHRAVVPLLAQLQLFEEGFRQRLRADGAAHLTILSDGGIAHLDPAKDDDETIMQRARGRLMFVRIATLCGEIAAGEITDKREVAHSLQLAARELQQFLRDNVSL</sequence>
<name>U2YIM2_9SPHN</name>
<dbReference type="InterPro" id="IPR050109">
    <property type="entry name" value="HTH-type_TetR-like_transc_reg"/>
</dbReference>
<dbReference type="InterPro" id="IPR009057">
    <property type="entry name" value="Homeodomain-like_sf"/>
</dbReference>
<dbReference type="SUPFAM" id="SSF46689">
    <property type="entry name" value="Homeodomain-like"/>
    <property type="match status" value="1"/>
</dbReference>
<dbReference type="PANTHER" id="PTHR30055:SF234">
    <property type="entry name" value="HTH-TYPE TRANSCRIPTIONAL REGULATOR BETI"/>
    <property type="match status" value="1"/>
</dbReference>
<keyword evidence="1" id="KW-0805">Transcription regulation</keyword>